<evidence type="ECO:0000259" key="2">
    <source>
        <dbReference type="Pfam" id="PF08044"/>
    </source>
</evidence>
<keyword evidence="1" id="KW-0812">Transmembrane</keyword>
<name>A0A1G9QH74_9CORY</name>
<dbReference type="OrthoDB" id="3534574at2"/>
<dbReference type="InterPro" id="IPR012551">
    <property type="entry name" value="DUF1707_SHOCT-like"/>
</dbReference>
<keyword evidence="1" id="KW-1133">Transmembrane helix</keyword>
<evidence type="ECO:0000313" key="4">
    <source>
        <dbReference type="Proteomes" id="UP000199350"/>
    </source>
</evidence>
<feature type="transmembrane region" description="Helical" evidence="1">
    <location>
        <begin position="93"/>
        <end position="111"/>
    </location>
</feature>
<dbReference type="EMBL" id="LT629700">
    <property type="protein sequence ID" value="SDM10388.1"/>
    <property type="molecule type" value="Genomic_DNA"/>
</dbReference>
<accession>A0A1G9QH74</accession>
<organism evidence="3 4">
    <name type="scientific">Corynebacterium mycetoides</name>
    <dbReference type="NCBI Taxonomy" id="38302"/>
    <lineage>
        <taxon>Bacteria</taxon>
        <taxon>Bacillati</taxon>
        <taxon>Actinomycetota</taxon>
        <taxon>Actinomycetes</taxon>
        <taxon>Mycobacteriales</taxon>
        <taxon>Corynebacteriaceae</taxon>
        <taxon>Corynebacterium</taxon>
    </lineage>
</organism>
<dbReference type="RefSeq" id="WP_092151600.1">
    <property type="nucleotide sequence ID" value="NZ_LT629700.1"/>
</dbReference>
<dbReference type="STRING" id="38302.SAMN04488535_1929"/>
<reference evidence="4" key="1">
    <citation type="submission" date="2016-10" db="EMBL/GenBank/DDBJ databases">
        <authorList>
            <person name="Varghese N."/>
            <person name="Submissions S."/>
        </authorList>
    </citation>
    <scope>NUCLEOTIDE SEQUENCE [LARGE SCALE GENOMIC DNA]</scope>
    <source>
        <strain evidence="4">DSM 20632</strain>
    </source>
</reference>
<evidence type="ECO:0000256" key="1">
    <source>
        <dbReference type="SAM" id="Phobius"/>
    </source>
</evidence>
<proteinExistence type="predicted"/>
<feature type="domain" description="DUF1707" evidence="2">
    <location>
        <begin position="7"/>
        <end position="59"/>
    </location>
</feature>
<dbReference type="Pfam" id="PF08044">
    <property type="entry name" value="DUF1707"/>
    <property type="match status" value="1"/>
</dbReference>
<evidence type="ECO:0000313" key="3">
    <source>
        <dbReference type="EMBL" id="SDM10388.1"/>
    </source>
</evidence>
<keyword evidence="1" id="KW-0472">Membrane</keyword>
<keyword evidence="4" id="KW-1185">Reference proteome</keyword>
<sequence length="173" mass="19508">MDSHPDLRIGDPERGRALDQLTELFTSGYLDVNEFDSRTAAAAGAVRQSDLDKLFRDLPSPPEPCARDAGVARPSNPDAELDRVLERGKKVRAADTAIWSITMILFFLGLFVFEWNFFWVVFPIAGFASIAARGIYGLGDEEEEIFDELAASEKEKRAERLRVAMERRKQLEQ</sequence>
<protein>
    <recommendedName>
        <fullName evidence="2">DUF1707 domain-containing protein</fullName>
    </recommendedName>
</protein>
<gene>
    <name evidence="3" type="ORF">SAMN04488535_1929</name>
</gene>
<dbReference type="Proteomes" id="UP000199350">
    <property type="component" value="Chromosome I"/>
</dbReference>
<dbReference type="AlphaFoldDB" id="A0A1G9QH74"/>